<reference evidence="3" key="1">
    <citation type="submission" date="2022-10" db="EMBL/GenBank/DDBJ databases">
        <title>Genome assembly of Pristionchus species.</title>
        <authorList>
            <person name="Yoshida K."/>
            <person name="Sommer R.J."/>
        </authorList>
    </citation>
    <scope>NUCLEOTIDE SEQUENCE [LARGE SCALE GENOMIC DNA]</scope>
    <source>
        <strain evidence="3">RS5460</strain>
    </source>
</reference>
<feature type="region of interest" description="Disordered" evidence="1">
    <location>
        <begin position="273"/>
        <end position="301"/>
    </location>
</feature>
<evidence type="ECO:0000313" key="3">
    <source>
        <dbReference type="Proteomes" id="UP001328107"/>
    </source>
</evidence>
<comment type="caution">
    <text evidence="2">The sequence shown here is derived from an EMBL/GenBank/DDBJ whole genome shotgun (WGS) entry which is preliminary data.</text>
</comment>
<protein>
    <submittedName>
        <fullName evidence="2">Uncharacterized protein</fullName>
    </submittedName>
</protein>
<evidence type="ECO:0000313" key="2">
    <source>
        <dbReference type="EMBL" id="GMR59543.1"/>
    </source>
</evidence>
<name>A0AAN5DAK8_9BILA</name>
<dbReference type="EMBL" id="BTRK01000006">
    <property type="protein sequence ID" value="GMR59543.1"/>
    <property type="molecule type" value="Genomic_DNA"/>
</dbReference>
<accession>A0AAN5DAK8</accession>
<proteinExistence type="predicted"/>
<organism evidence="2 3">
    <name type="scientific">Pristionchus mayeri</name>
    <dbReference type="NCBI Taxonomy" id="1317129"/>
    <lineage>
        <taxon>Eukaryota</taxon>
        <taxon>Metazoa</taxon>
        <taxon>Ecdysozoa</taxon>
        <taxon>Nematoda</taxon>
        <taxon>Chromadorea</taxon>
        <taxon>Rhabditida</taxon>
        <taxon>Rhabditina</taxon>
        <taxon>Diplogasteromorpha</taxon>
        <taxon>Diplogasteroidea</taxon>
        <taxon>Neodiplogasteridae</taxon>
        <taxon>Pristionchus</taxon>
    </lineage>
</organism>
<dbReference type="AlphaFoldDB" id="A0AAN5DAK8"/>
<dbReference type="Proteomes" id="UP001328107">
    <property type="component" value="Unassembled WGS sequence"/>
</dbReference>
<sequence length="301" mass="35075">MIYDEETYKKLSRGGLRQEDFEPILIDLIHSSFSGYIDPLLAFDVIFNQFRLKGDFPMVRKIYPLLETMFSFDQERLNRIHGLFTRGSTSYKKLPDPRDKHPALYLCEKIVSREDAFSAYAIHRDQIALLFCPQVKKSMGIHAYGELLKSFFFGNQQIFHPQDIKSFISVLNIHYPNLTADIMVEASRHINDAHFSHHDFASVLHKIEIGFGIGNTQQLTQIFENSPQVARENREFITRIFNERYAAISEAKELGDRIEAALKKHLERPKWSKSRVLSTKKERDDLNLRSGDTRSPPLQYY</sequence>
<gene>
    <name evidence="2" type="ORF">PMAYCL1PPCAC_29738</name>
</gene>
<keyword evidence="3" id="KW-1185">Reference proteome</keyword>
<evidence type="ECO:0000256" key="1">
    <source>
        <dbReference type="SAM" id="MobiDB-lite"/>
    </source>
</evidence>